<evidence type="ECO:0000256" key="3">
    <source>
        <dbReference type="ARBA" id="ARBA00022692"/>
    </source>
</evidence>
<dbReference type="InterPro" id="IPR027417">
    <property type="entry name" value="P-loop_NTPase"/>
</dbReference>
<dbReference type="PANTHER" id="PTHR43553:SF11">
    <property type="entry name" value="ABC TRANSPORTER ATP-BINDING_PERMEASE PROTEIN YOJI"/>
    <property type="match status" value="1"/>
</dbReference>
<dbReference type="InterPro" id="IPR003439">
    <property type="entry name" value="ABC_transporter-like_ATP-bd"/>
</dbReference>
<evidence type="ECO:0000256" key="7">
    <source>
        <dbReference type="ARBA" id="ARBA00023136"/>
    </source>
</evidence>
<keyword evidence="12" id="KW-1185">Reference proteome</keyword>
<dbReference type="PANTHER" id="PTHR43553">
    <property type="entry name" value="HEAVY METAL TRANSPORTER"/>
    <property type="match status" value="1"/>
</dbReference>
<comment type="caution">
    <text evidence="11">The sequence shown here is derived from an EMBL/GenBank/DDBJ whole genome shotgun (WGS) entry which is preliminary data.</text>
</comment>
<dbReference type="PROSITE" id="PS50929">
    <property type="entry name" value="ABC_TM1F"/>
    <property type="match status" value="1"/>
</dbReference>
<feature type="transmembrane region" description="Helical" evidence="8">
    <location>
        <begin position="149"/>
        <end position="167"/>
    </location>
</feature>
<dbReference type="InterPro" id="IPR011527">
    <property type="entry name" value="ABC1_TM_dom"/>
</dbReference>
<dbReference type="RefSeq" id="WP_187564117.1">
    <property type="nucleotide sequence ID" value="NZ_JACGWS010000016.1"/>
</dbReference>
<accession>A0ABR7QEU7</accession>
<evidence type="ECO:0000256" key="6">
    <source>
        <dbReference type="ARBA" id="ARBA00022989"/>
    </source>
</evidence>
<organism evidence="11 12">
    <name type="scientific">Kordia aestuariivivens</name>
    <dbReference type="NCBI Taxonomy" id="2759037"/>
    <lineage>
        <taxon>Bacteria</taxon>
        <taxon>Pseudomonadati</taxon>
        <taxon>Bacteroidota</taxon>
        <taxon>Flavobacteriia</taxon>
        <taxon>Flavobacteriales</taxon>
        <taxon>Flavobacteriaceae</taxon>
        <taxon>Kordia</taxon>
    </lineage>
</organism>
<evidence type="ECO:0000256" key="1">
    <source>
        <dbReference type="ARBA" id="ARBA00004651"/>
    </source>
</evidence>
<evidence type="ECO:0000259" key="9">
    <source>
        <dbReference type="PROSITE" id="PS50893"/>
    </source>
</evidence>
<feature type="transmembrane region" description="Helical" evidence="8">
    <location>
        <begin position="125"/>
        <end position="143"/>
    </location>
</feature>
<keyword evidence="6 8" id="KW-1133">Transmembrane helix</keyword>
<evidence type="ECO:0000313" key="11">
    <source>
        <dbReference type="EMBL" id="MBC8757072.1"/>
    </source>
</evidence>
<dbReference type="InterPro" id="IPR050095">
    <property type="entry name" value="ECF_ABC_transporter_ATP-bd"/>
</dbReference>
<feature type="transmembrane region" description="Helical" evidence="8">
    <location>
        <begin position="268"/>
        <end position="290"/>
    </location>
</feature>
<dbReference type="Proteomes" id="UP000619238">
    <property type="component" value="Unassembled WGS sequence"/>
</dbReference>
<dbReference type="Gene3D" id="3.40.50.300">
    <property type="entry name" value="P-loop containing nucleotide triphosphate hydrolases"/>
    <property type="match status" value="1"/>
</dbReference>
<dbReference type="SMART" id="SM00382">
    <property type="entry name" value="AAA"/>
    <property type="match status" value="1"/>
</dbReference>
<dbReference type="SUPFAM" id="SSF90123">
    <property type="entry name" value="ABC transporter transmembrane region"/>
    <property type="match status" value="1"/>
</dbReference>
<evidence type="ECO:0000256" key="4">
    <source>
        <dbReference type="ARBA" id="ARBA00022741"/>
    </source>
</evidence>
<evidence type="ECO:0000256" key="5">
    <source>
        <dbReference type="ARBA" id="ARBA00022840"/>
    </source>
</evidence>
<dbReference type="Pfam" id="PF00005">
    <property type="entry name" value="ABC_tran"/>
    <property type="match status" value="1"/>
</dbReference>
<dbReference type="PROSITE" id="PS50893">
    <property type="entry name" value="ABC_TRANSPORTER_2"/>
    <property type="match status" value="1"/>
</dbReference>
<keyword evidence="7 8" id="KW-0472">Membrane</keyword>
<dbReference type="InterPro" id="IPR036640">
    <property type="entry name" value="ABC1_TM_sf"/>
</dbReference>
<comment type="subcellular location">
    <subcellularLocation>
        <location evidence="1">Cell membrane</location>
        <topology evidence="1">Multi-pass membrane protein</topology>
    </subcellularLocation>
</comment>
<proteinExistence type="predicted"/>
<dbReference type="SUPFAM" id="SSF52540">
    <property type="entry name" value="P-loop containing nucleoside triphosphate hydrolases"/>
    <property type="match status" value="1"/>
</dbReference>
<keyword evidence="4" id="KW-0547">Nucleotide-binding</keyword>
<protein>
    <submittedName>
        <fullName evidence="11">Cyclic peptide export ABC transporter</fullName>
    </submittedName>
</protein>
<feature type="transmembrane region" description="Helical" evidence="8">
    <location>
        <begin position="242"/>
        <end position="262"/>
    </location>
</feature>
<feature type="domain" description="ABC transmembrane type-1" evidence="10">
    <location>
        <begin position="14"/>
        <end position="292"/>
    </location>
</feature>
<dbReference type="InterPro" id="IPR005898">
    <property type="entry name" value="Cyc_pep_transpt_SyrD/YojI"/>
</dbReference>
<feature type="transmembrane region" description="Helical" evidence="8">
    <location>
        <begin position="53"/>
        <end position="70"/>
    </location>
</feature>
<evidence type="ECO:0000256" key="2">
    <source>
        <dbReference type="ARBA" id="ARBA00022448"/>
    </source>
</evidence>
<gene>
    <name evidence="11" type="ORF">H2O64_20535</name>
</gene>
<evidence type="ECO:0000256" key="8">
    <source>
        <dbReference type="SAM" id="Phobius"/>
    </source>
</evidence>
<name>A0ABR7QEU7_9FLAO</name>
<reference evidence="11 12" key="1">
    <citation type="submission" date="2020-07" db="EMBL/GenBank/DDBJ databases">
        <title>Description of Kordia aestuariivivens sp. nov., isolated from a tidal flat.</title>
        <authorList>
            <person name="Park S."/>
            <person name="Yoon J.-H."/>
        </authorList>
    </citation>
    <scope>NUCLEOTIDE SEQUENCE [LARGE SCALE GENOMIC DNA]</scope>
    <source>
        <strain evidence="11 12">YSTF-M3</strain>
    </source>
</reference>
<keyword evidence="3 8" id="KW-0812">Transmembrane</keyword>
<dbReference type="NCBIfam" id="TIGR01194">
    <property type="entry name" value="cyc_pep_trnsptr"/>
    <property type="match status" value="1"/>
</dbReference>
<dbReference type="CDD" id="cd03225">
    <property type="entry name" value="ABC_cobalt_CbiO_domain1"/>
    <property type="match status" value="1"/>
</dbReference>
<feature type="domain" description="ABC transporter" evidence="9">
    <location>
        <begin position="328"/>
        <end position="559"/>
    </location>
</feature>
<sequence length="562" mass="65210">MNFIKTLLNRSKKAMGFMLILGIFNSILNAGLLIFINNTIIREPIPFFPEYDWAFFIAIILASLLCSRFFQTYMIRLTNNLLFDFEIMILKKLRMASYQDFEDIGNEKIYTAINDTKVLGNVPEVFMNAFNSLIVIFVCFGYLFYISPIGAGLVVVTMVFLLIFYLVRNNAIEKELNERRDLQNTYYQYLADMLHGFKELKMGILRNNNIFNKFLVKNRVKGKDIAIDTSIKYMDNELTGYYSWYIILGIVMFVLPGAFNISSEKTTAFLITILYLIGPVAVLITLIPTYTMVKIAAERLNLIEQMLDPIQDKIEKTKLNDAEPFKEIQFKNVTYFYNDEERNQKFYLQPINLTIKKGEIIFVTGGNGSGKSTFGNLLTGLYKPYEGDIYYNGLPIDRGQLMYYSDKISAVFTTNYIFSENYDEFQLAADNNELTAHIDMMKMQEILHLNEEKNAFDKNLSKGQQKRLALIYALLEDKEIIVLDEWAAEQDPGFRKYFYEEILPHLKEQGKTIIAITHDDEYYDKATRVIKFNFGKIVSDKDNLAQFMKSKTQRTIKQVGKS</sequence>
<feature type="transmembrane region" description="Helical" evidence="8">
    <location>
        <begin position="16"/>
        <end position="41"/>
    </location>
</feature>
<evidence type="ECO:0000313" key="12">
    <source>
        <dbReference type="Proteomes" id="UP000619238"/>
    </source>
</evidence>
<keyword evidence="2" id="KW-0813">Transport</keyword>
<keyword evidence="5" id="KW-0067">ATP-binding</keyword>
<dbReference type="EMBL" id="JACGWS010000016">
    <property type="protein sequence ID" value="MBC8757072.1"/>
    <property type="molecule type" value="Genomic_DNA"/>
</dbReference>
<dbReference type="InterPro" id="IPR003593">
    <property type="entry name" value="AAA+_ATPase"/>
</dbReference>
<dbReference type="InterPro" id="IPR015856">
    <property type="entry name" value="ABC_transpr_CbiO/EcfA_su"/>
</dbReference>
<evidence type="ECO:0000259" key="10">
    <source>
        <dbReference type="PROSITE" id="PS50929"/>
    </source>
</evidence>
<dbReference type="Gene3D" id="1.20.1560.10">
    <property type="entry name" value="ABC transporter type 1, transmembrane domain"/>
    <property type="match status" value="1"/>
</dbReference>